<dbReference type="FunFam" id="2.40.180.10:FF:000001">
    <property type="entry name" value="Catalase"/>
    <property type="match status" value="1"/>
</dbReference>
<dbReference type="GO" id="GO:0004096">
    <property type="term" value="F:catalase activity"/>
    <property type="evidence" value="ECO:0007669"/>
    <property type="project" value="UniProtKB-EC"/>
</dbReference>
<comment type="cofactor">
    <cofactor evidence="10">
        <name>heme</name>
        <dbReference type="ChEBI" id="CHEBI:30413"/>
    </cofactor>
</comment>
<evidence type="ECO:0000256" key="7">
    <source>
        <dbReference type="ARBA" id="ARBA00023324"/>
    </source>
</evidence>
<evidence type="ECO:0000256" key="3">
    <source>
        <dbReference type="ARBA" id="ARBA00022617"/>
    </source>
</evidence>
<keyword evidence="6 10" id="KW-0408">Iron</keyword>
<name>A0A4U0T828_9ACTN</name>
<dbReference type="SMART" id="SM01060">
    <property type="entry name" value="Catalase"/>
    <property type="match status" value="1"/>
</dbReference>
<sequence length="529" mass="59410">MNTFHWFLLELVRFYPVYRLDFVQNRTRSLRIESPEVPEVTAQHEARPTLTTEAGAPLADNQNTETAGPGGPLLVQDQQLFEKLAHFNRERIPERIVHARGGGAYGTFTLTRDVSQWTRARFMSEVGKQTETFLRMSTVAGSLGSADAVRDPRGFALKFYTEEGNYDLVGNNTPVFFIKDASKFPDFIHTQKRDPYTGSQEADNVWDFWGLSPESTHQVTWLFGDRGIPASFRNMNGYSSHTYQWNNAQGEVFWVKYHFKTNQGIKNLTAEEAAVLAGTDPDSHQRDLREAIERGEFPSWTVQVQIMPAGDAATYRFNPFDLTKVWPHADYPPIEIGKLELNRNPDNVFAEVEQSIFSPAHFVPGIGPSPDKMLQGRLFAYADAHRYRVGVNADHLPVNSPHATESRTYGRDGALYDGRHNRAKNYEPNSFGGPAQTDQPLWSTTAVTGFTGNHAAPTHAEDNDFVQAGDLYRLMSQDEKDRLVTNLANGISGVSPDRDDIVDRAIGNFSHADADLGRRLELAVKELRG</sequence>
<feature type="region of interest" description="Disordered" evidence="12">
    <location>
        <begin position="36"/>
        <end position="70"/>
    </location>
</feature>
<evidence type="ECO:0000313" key="14">
    <source>
        <dbReference type="EMBL" id="TKA09965.1"/>
    </source>
</evidence>
<dbReference type="PANTHER" id="PTHR11465">
    <property type="entry name" value="CATALASE"/>
    <property type="match status" value="1"/>
</dbReference>
<proteinExistence type="inferred from homology"/>
<dbReference type="Pfam" id="PF00199">
    <property type="entry name" value="Catalase"/>
    <property type="match status" value="1"/>
</dbReference>
<dbReference type="InterPro" id="IPR020835">
    <property type="entry name" value="Catalase_sf"/>
</dbReference>
<dbReference type="GO" id="GO:0042744">
    <property type="term" value="P:hydrogen peroxide catabolic process"/>
    <property type="evidence" value="ECO:0007669"/>
    <property type="project" value="UniProtKB-KW"/>
</dbReference>
<dbReference type="EMBL" id="SUMC01000018">
    <property type="protein sequence ID" value="TKA09965.1"/>
    <property type="molecule type" value="Genomic_DNA"/>
</dbReference>
<protein>
    <recommendedName>
        <fullName evidence="11">Catalase</fullName>
        <ecNumber evidence="11">1.11.1.6</ecNumber>
    </recommendedName>
</protein>
<evidence type="ECO:0000256" key="10">
    <source>
        <dbReference type="PIRSR" id="PIRSR038928-2"/>
    </source>
</evidence>
<dbReference type="CDD" id="cd08156">
    <property type="entry name" value="catalase_clade_3"/>
    <property type="match status" value="1"/>
</dbReference>
<dbReference type="OrthoDB" id="3169619at2"/>
<evidence type="ECO:0000256" key="1">
    <source>
        <dbReference type="ARBA" id="ARBA00005329"/>
    </source>
</evidence>
<dbReference type="InterPro" id="IPR002226">
    <property type="entry name" value="Catalase_haem_BS"/>
</dbReference>
<feature type="active site" evidence="9">
    <location>
        <position position="171"/>
    </location>
</feature>
<evidence type="ECO:0000313" key="15">
    <source>
        <dbReference type="Proteomes" id="UP000305778"/>
    </source>
</evidence>
<evidence type="ECO:0000256" key="9">
    <source>
        <dbReference type="PIRSR" id="PIRSR038928-1"/>
    </source>
</evidence>
<keyword evidence="15" id="KW-1185">Reference proteome</keyword>
<dbReference type="InterPro" id="IPR024711">
    <property type="entry name" value="Catalase_clade1/3"/>
</dbReference>
<dbReference type="InterPro" id="IPR024708">
    <property type="entry name" value="Catalase_AS"/>
</dbReference>
<comment type="caution">
    <text evidence="14">The sequence shown here is derived from an EMBL/GenBank/DDBJ whole genome shotgun (WGS) entry which is preliminary data.</text>
</comment>
<dbReference type="Proteomes" id="UP000305778">
    <property type="component" value="Unassembled WGS sequence"/>
</dbReference>
<dbReference type="PRINTS" id="PR00067">
    <property type="entry name" value="CATALASE"/>
</dbReference>
<dbReference type="PIRSF" id="PIRSF038928">
    <property type="entry name" value="Catalase_clade1-3"/>
    <property type="match status" value="1"/>
</dbReference>
<comment type="similarity">
    <text evidence="1 11">Belongs to the catalase family.</text>
</comment>
<dbReference type="InterPro" id="IPR010582">
    <property type="entry name" value="Catalase_immune_responsive"/>
</dbReference>
<dbReference type="Gene3D" id="2.40.180.10">
    <property type="entry name" value="Catalase core domain"/>
    <property type="match status" value="1"/>
</dbReference>
<gene>
    <name evidence="14" type="ORF">FCI23_20070</name>
</gene>
<feature type="binding site" description="axial binding residue" evidence="10">
    <location>
        <position position="381"/>
    </location>
    <ligand>
        <name>heme</name>
        <dbReference type="ChEBI" id="CHEBI:30413"/>
    </ligand>
    <ligandPart>
        <name>Fe</name>
        <dbReference type="ChEBI" id="CHEBI:18248"/>
    </ligandPart>
</feature>
<keyword evidence="2 11" id="KW-0575">Peroxidase</keyword>
<keyword evidence="4 10" id="KW-0479">Metal-binding</keyword>
<evidence type="ECO:0000256" key="12">
    <source>
        <dbReference type="SAM" id="MobiDB-lite"/>
    </source>
</evidence>
<evidence type="ECO:0000256" key="4">
    <source>
        <dbReference type="ARBA" id="ARBA00022723"/>
    </source>
</evidence>
<dbReference type="EC" id="1.11.1.6" evidence="11"/>
<dbReference type="Pfam" id="PF06628">
    <property type="entry name" value="Catalase-rel"/>
    <property type="match status" value="1"/>
</dbReference>
<comment type="catalytic activity">
    <reaction evidence="8 11">
        <text>2 H2O2 = O2 + 2 H2O</text>
        <dbReference type="Rhea" id="RHEA:20309"/>
        <dbReference type="ChEBI" id="CHEBI:15377"/>
        <dbReference type="ChEBI" id="CHEBI:15379"/>
        <dbReference type="ChEBI" id="CHEBI:16240"/>
        <dbReference type="EC" id="1.11.1.6"/>
    </reaction>
</comment>
<dbReference type="GO" id="GO:0020037">
    <property type="term" value="F:heme binding"/>
    <property type="evidence" value="ECO:0007669"/>
    <property type="project" value="InterPro"/>
</dbReference>
<dbReference type="InterPro" id="IPR040333">
    <property type="entry name" value="Catalase_3"/>
</dbReference>
<dbReference type="GO" id="GO:0046872">
    <property type="term" value="F:metal ion binding"/>
    <property type="evidence" value="ECO:0007669"/>
    <property type="project" value="UniProtKB-KW"/>
</dbReference>
<dbReference type="SUPFAM" id="SSF56634">
    <property type="entry name" value="Heme-dependent catalase-like"/>
    <property type="match status" value="1"/>
</dbReference>
<dbReference type="GO" id="GO:0042542">
    <property type="term" value="P:response to hydrogen peroxide"/>
    <property type="evidence" value="ECO:0007669"/>
    <property type="project" value="TreeGrafter"/>
</dbReference>
<evidence type="ECO:0000256" key="6">
    <source>
        <dbReference type="ARBA" id="ARBA00023004"/>
    </source>
</evidence>
<dbReference type="PANTHER" id="PTHR11465:SF9">
    <property type="entry name" value="CATALASE"/>
    <property type="match status" value="1"/>
</dbReference>
<keyword evidence="5 11" id="KW-0560">Oxidoreductase</keyword>
<dbReference type="GO" id="GO:0005737">
    <property type="term" value="C:cytoplasm"/>
    <property type="evidence" value="ECO:0007669"/>
    <property type="project" value="TreeGrafter"/>
</dbReference>
<keyword evidence="7 11" id="KW-0376">Hydrogen peroxide</keyword>
<dbReference type="InterPro" id="IPR011614">
    <property type="entry name" value="Catalase_core"/>
</dbReference>
<evidence type="ECO:0000256" key="5">
    <source>
        <dbReference type="ARBA" id="ARBA00023002"/>
    </source>
</evidence>
<organism evidence="14 15">
    <name type="scientific">Actinacidiphila oryziradicis</name>
    <dbReference type="NCBI Taxonomy" id="2571141"/>
    <lineage>
        <taxon>Bacteria</taxon>
        <taxon>Bacillati</taxon>
        <taxon>Actinomycetota</taxon>
        <taxon>Actinomycetes</taxon>
        <taxon>Kitasatosporales</taxon>
        <taxon>Streptomycetaceae</taxon>
        <taxon>Actinacidiphila</taxon>
    </lineage>
</organism>
<dbReference type="InterPro" id="IPR018028">
    <property type="entry name" value="Catalase"/>
</dbReference>
<evidence type="ECO:0000256" key="8">
    <source>
        <dbReference type="ARBA" id="ARBA00049254"/>
    </source>
</evidence>
<dbReference type="PROSITE" id="PS00438">
    <property type="entry name" value="CATALASE_2"/>
    <property type="match status" value="1"/>
</dbReference>
<evidence type="ECO:0000256" key="11">
    <source>
        <dbReference type="RuleBase" id="RU000498"/>
    </source>
</evidence>
<feature type="active site" evidence="9">
    <location>
        <position position="98"/>
    </location>
</feature>
<reference evidence="14 15" key="1">
    <citation type="submission" date="2019-04" db="EMBL/GenBank/DDBJ databases">
        <title>Streptomyces oryziradicis sp. nov., a novel actinomycete isolated from rhizosphere soil of rice (Oryza sativa L.).</title>
        <authorList>
            <person name="Li C."/>
        </authorList>
    </citation>
    <scope>NUCLEOTIDE SEQUENCE [LARGE SCALE GENOMIC DNA]</scope>
    <source>
        <strain evidence="14 15">NEAU-C40</strain>
    </source>
</reference>
<accession>A0A4U0T828</accession>
<evidence type="ECO:0000256" key="2">
    <source>
        <dbReference type="ARBA" id="ARBA00022559"/>
    </source>
</evidence>
<feature type="domain" description="Catalase core" evidence="13">
    <location>
        <begin position="51"/>
        <end position="435"/>
    </location>
</feature>
<dbReference type="AlphaFoldDB" id="A0A4U0T828"/>
<keyword evidence="3 10" id="KW-0349">Heme</keyword>
<dbReference type="PROSITE" id="PS51402">
    <property type="entry name" value="CATALASE_3"/>
    <property type="match status" value="1"/>
</dbReference>
<evidence type="ECO:0000259" key="13">
    <source>
        <dbReference type="SMART" id="SM01060"/>
    </source>
</evidence>
<dbReference type="PROSITE" id="PS00437">
    <property type="entry name" value="CATALASE_1"/>
    <property type="match status" value="1"/>
</dbReference>